<evidence type="ECO:0000256" key="1">
    <source>
        <dbReference type="SAM" id="Phobius"/>
    </source>
</evidence>
<keyword evidence="1" id="KW-1133">Transmembrane helix</keyword>
<evidence type="ECO:0000313" key="3">
    <source>
        <dbReference type="Proteomes" id="UP000317429"/>
    </source>
</evidence>
<dbReference type="InterPro" id="IPR012902">
    <property type="entry name" value="N_methyl_site"/>
</dbReference>
<keyword evidence="1" id="KW-0812">Transmembrane</keyword>
<gene>
    <name evidence="2" type="ORF">Pla175_33820</name>
</gene>
<dbReference type="EMBL" id="CP036291">
    <property type="protein sequence ID" value="QDU89983.1"/>
    <property type="molecule type" value="Genomic_DNA"/>
</dbReference>
<dbReference type="Pfam" id="PF07963">
    <property type="entry name" value="N_methyl"/>
    <property type="match status" value="1"/>
</dbReference>
<dbReference type="KEGG" id="pnd:Pla175_33820"/>
<keyword evidence="3" id="KW-1185">Reference proteome</keyword>
<organism evidence="2 3">
    <name type="scientific">Pirellulimonas nuda</name>
    <dbReference type="NCBI Taxonomy" id="2528009"/>
    <lineage>
        <taxon>Bacteria</taxon>
        <taxon>Pseudomonadati</taxon>
        <taxon>Planctomycetota</taxon>
        <taxon>Planctomycetia</taxon>
        <taxon>Pirellulales</taxon>
        <taxon>Lacipirellulaceae</taxon>
        <taxon>Pirellulimonas</taxon>
    </lineage>
</organism>
<dbReference type="Gene3D" id="3.30.700.10">
    <property type="entry name" value="Glycoprotein, Type 4 Pilin"/>
    <property type="match status" value="1"/>
</dbReference>
<protein>
    <recommendedName>
        <fullName evidence="4">Type II secretion system protein H</fullName>
    </recommendedName>
</protein>
<sequence>MLQPRRYRRQTPHGFTLVEVLLVLALMVVVAALAAPAMSGAFGRGQLRQAAQKLCTVWSQARLDAMSTGTPREFRCELGTGTFSIATGSVVADPTADPAVGSSQGVESAVFQRLVVTDQNGQTAIGEGDGDASVPLVFQPDGTSSDAEVVLAAPEGARLIVSLRGLTGSTEIRLWEEGDDRR</sequence>
<dbReference type="InterPro" id="IPR045584">
    <property type="entry name" value="Pilin-like"/>
</dbReference>
<dbReference type="Proteomes" id="UP000317429">
    <property type="component" value="Chromosome"/>
</dbReference>
<dbReference type="OrthoDB" id="215686at2"/>
<accession>A0A518DEU9</accession>
<evidence type="ECO:0000313" key="2">
    <source>
        <dbReference type="EMBL" id="QDU89983.1"/>
    </source>
</evidence>
<keyword evidence="1" id="KW-0472">Membrane</keyword>
<reference evidence="2 3" key="1">
    <citation type="submission" date="2019-02" db="EMBL/GenBank/DDBJ databases">
        <title>Deep-cultivation of Planctomycetes and their phenomic and genomic characterization uncovers novel biology.</title>
        <authorList>
            <person name="Wiegand S."/>
            <person name="Jogler M."/>
            <person name="Boedeker C."/>
            <person name="Pinto D."/>
            <person name="Vollmers J."/>
            <person name="Rivas-Marin E."/>
            <person name="Kohn T."/>
            <person name="Peeters S.H."/>
            <person name="Heuer A."/>
            <person name="Rast P."/>
            <person name="Oberbeckmann S."/>
            <person name="Bunk B."/>
            <person name="Jeske O."/>
            <person name="Meyerdierks A."/>
            <person name="Storesund J.E."/>
            <person name="Kallscheuer N."/>
            <person name="Luecker S."/>
            <person name="Lage O.M."/>
            <person name="Pohl T."/>
            <person name="Merkel B.J."/>
            <person name="Hornburger P."/>
            <person name="Mueller R.-W."/>
            <person name="Bruemmer F."/>
            <person name="Labrenz M."/>
            <person name="Spormann A.M."/>
            <person name="Op den Camp H."/>
            <person name="Overmann J."/>
            <person name="Amann R."/>
            <person name="Jetten M.S.M."/>
            <person name="Mascher T."/>
            <person name="Medema M.H."/>
            <person name="Devos D.P."/>
            <person name="Kaster A.-K."/>
            <person name="Ovreas L."/>
            <person name="Rohde M."/>
            <person name="Galperin M.Y."/>
            <person name="Jogler C."/>
        </authorList>
    </citation>
    <scope>NUCLEOTIDE SEQUENCE [LARGE SCALE GENOMIC DNA]</scope>
    <source>
        <strain evidence="2 3">Pla175</strain>
    </source>
</reference>
<dbReference type="NCBIfam" id="TIGR02532">
    <property type="entry name" value="IV_pilin_GFxxxE"/>
    <property type="match status" value="1"/>
</dbReference>
<proteinExistence type="predicted"/>
<evidence type="ECO:0008006" key="4">
    <source>
        <dbReference type="Google" id="ProtNLM"/>
    </source>
</evidence>
<feature type="transmembrane region" description="Helical" evidence="1">
    <location>
        <begin position="20"/>
        <end position="43"/>
    </location>
</feature>
<dbReference type="SUPFAM" id="SSF54523">
    <property type="entry name" value="Pili subunits"/>
    <property type="match status" value="1"/>
</dbReference>
<dbReference type="PROSITE" id="PS00409">
    <property type="entry name" value="PROKAR_NTER_METHYL"/>
    <property type="match status" value="1"/>
</dbReference>
<name>A0A518DEU9_9BACT</name>
<dbReference type="RefSeq" id="WP_145287587.1">
    <property type="nucleotide sequence ID" value="NZ_CP036291.1"/>
</dbReference>
<dbReference type="AlphaFoldDB" id="A0A518DEU9"/>